<evidence type="ECO:0008006" key="7">
    <source>
        <dbReference type="Google" id="ProtNLM"/>
    </source>
</evidence>
<sequence length="147" mass="15376">VAEFVDLFDYDASGGGVRGGEAALEAELARVLGEEGRGVCYVEGGNTFWLLHEARRSGLLRLLPPLLARGPSAYVGVSAGAILAGSTCETAFLAEPLRGLGLVGAAFPHFDQELWGPLVERRRGELAEPAGLHLVPDRGGALVLQVA</sequence>
<keyword evidence="4" id="KW-0720">Serine protease</keyword>
<dbReference type="InterPro" id="IPR005320">
    <property type="entry name" value="Peptidase_S51"/>
</dbReference>
<dbReference type="Gene3D" id="3.40.50.880">
    <property type="match status" value="1"/>
</dbReference>
<protein>
    <recommendedName>
        <fullName evidence="7">Dipeptidase E</fullName>
    </recommendedName>
</protein>
<dbReference type="Pfam" id="PF03575">
    <property type="entry name" value="Peptidase_S51"/>
    <property type="match status" value="1"/>
</dbReference>
<evidence type="ECO:0000313" key="5">
    <source>
        <dbReference type="EMBL" id="CAK0815891.1"/>
    </source>
</evidence>
<dbReference type="Proteomes" id="UP001189429">
    <property type="component" value="Unassembled WGS sequence"/>
</dbReference>
<name>A0ABN9RAD9_9DINO</name>
<evidence type="ECO:0000256" key="2">
    <source>
        <dbReference type="ARBA" id="ARBA00022670"/>
    </source>
</evidence>
<accession>A0ABN9RAD9</accession>
<dbReference type="EMBL" id="CAUYUJ010006031">
    <property type="protein sequence ID" value="CAK0815891.1"/>
    <property type="molecule type" value="Genomic_DNA"/>
</dbReference>
<gene>
    <name evidence="5" type="ORF">PCOR1329_LOCUS19023</name>
</gene>
<reference evidence="5" key="1">
    <citation type="submission" date="2023-10" db="EMBL/GenBank/DDBJ databases">
        <authorList>
            <person name="Chen Y."/>
            <person name="Shah S."/>
            <person name="Dougan E. K."/>
            <person name="Thang M."/>
            <person name="Chan C."/>
        </authorList>
    </citation>
    <scope>NUCLEOTIDE SEQUENCE [LARGE SCALE GENOMIC DNA]</scope>
</reference>
<dbReference type="SUPFAM" id="SSF52317">
    <property type="entry name" value="Class I glutamine amidotransferase-like"/>
    <property type="match status" value="1"/>
</dbReference>
<comment type="similarity">
    <text evidence="1">Belongs to the peptidase S51 family.</text>
</comment>
<keyword evidence="3" id="KW-0378">Hydrolase</keyword>
<evidence type="ECO:0000313" key="6">
    <source>
        <dbReference type="Proteomes" id="UP001189429"/>
    </source>
</evidence>
<evidence type="ECO:0000256" key="1">
    <source>
        <dbReference type="ARBA" id="ARBA00006534"/>
    </source>
</evidence>
<keyword evidence="2" id="KW-0645">Protease</keyword>
<comment type="caution">
    <text evidence="5">The sequence shown here is derived from an EMBL/GenBank/DDBJ whole genome shotgun (WGS) entry which is preliminary data.</text>
</comment>
<dbReference type="InterPro" id="IPR029062">
    <property type="entry name" value="Class_I_gatase-like"/>
</dbReference>
<evidence type="ECO:0000256" key="3">
    <source>
        <dbReference type="ARBA" id="ARBA00022801"/>
    </source>
</evidence>
<organism evidence="5 6">
    <name type="scientific">Prorocentrum cordatum</name>
    <dbReference type="NCBI Taxonomy" id="2364126"/>
    <lineage>
        <taxon>Eukaryota</taxon>
        <taxon>Sar</taxon>
        <taxon>Alveolata</taxon>
        <taxon>Dinophyceae</taxon>
        <taxon>Prorocentrales</taxon>
        <taxon>Prorocentraceae</taxon>
        <taxon>Prorocentrum</taxon>
    </lineage>
</organism>
<keyword evidence="6" id="KW-1185">Reference proteome</keyword>
<evidence type="ECO:0000256" key="4">
    <source>
        <dbReference type="ARBA" id="ARBA00022825"/>
    </source>
</evidence>
<proteinExistence type="inferred from homology"/>
<feature type="non-terminal residue" evidence="5">
    <location>
        <position position="1"/>
    </location>
</feature>